<keyword evidence="4" id="KW-1185">Reference proteome</keyword>
<name>A0ABP8TI44_9ACTN</name>
<dbReference type="Proteomes" id="UP001500212">
    <property type="component" value="Unassembled WGS sequence"/>
</dbReference>
<dbReference type="EMBL" id="BAABHJ010000008">
    <property type="protein sequence ID" value="GAA4608834.1"/>
    <property type="molecule type" value="Genomic_DNA"/>
</dbReference>
<proteinExistence type="predicted"/>
<dbReference type="RefSeq" id="WP_345354759.1">
    <property type="nucleotide sequence ID" value="NZ_BAABHJ010000008.1"/>
</dbReference>
<organism evidence="3 4">
    <name type="scientific">Actinoallomurus liliacearum</name>
    <dbReference type="NCBI Taxonomy" id="1080073"/>
    <lineage>
        <taxon>Bacteria</taxon>
        <taxon>Bacillati</taxon>
        <taxon>Actinomycetota</taxon>
        <taxon>Actinomycetes</taxon>
        <taxon>Streptosporangiales</taxon>
        <taxon>Thermomonosporaceae</taxon>
        <taxon>Actinoallomurus</taxon>
    </lineage>
</organism>
<protein>
    <recommendedName>
        <fullName evidence="5">DUF2690 domain-containing protein</fullName>
    </recommendedName>
</protein>
<feature type="chain" id="PRO_5045866808" description="DUF2690 domain-containing protein" evidence="2">
    <location>
        <begin position="31"/>
        <end position="202"/>
    </location>
</feature>
<accession>A0ABP8TI44</accession>
<gene>
    <name evidence="3" type="ORF">GCM10023195_35040</name>
</gene>
<evidence type="ECO:0000313" key="4">
    <source>
        <dbReference type="Proteomes" id="UP001500212"/>
    </source>
</evidence>
<evidence type="ECO:0000313" key="3">
    <source>
        <dbReference type="EMBL" id="GAA4608834.1"/>
    </source>
</evidence>
<reference evidence="4" key="1">
    <citation type="journal article" date="2019" name="Int. J. Syst. Evol. Microbiol.">
        <title>The Global Catalogue of Microorganisms (GCM) 10K type strain sequencing project: providing services to taxonomists for standard genome sequencing and annotation.</title>
        <authorList>
            <consortium name="The Broad Institute Genomics Platform"/>
            <consortium name="The Broad Institute Genome Sequencing Center for Infectious Disease"/>
            <person name="Wu L."/>
            <person name="Ma J."/>
        </authorList>
    </citation>
    <scope>NUCLEOTIDE SEQUENCE [LARGE SCALE GENOMIC DNA]</scope>
    <source>
        <strain evidence="4">JCM 17938</strain>
    </source>
</reference>
<feature type="region of interest" description="Disordered" evidence="1">
    <location>
        <begin position="55"/>
        <end position="79"/>
    </location>
</feature>
<comment type="caution">
    <text evidence="3">The sequence shown here is derived from an EMBL/GenBank/DDBJ whole genome shotgun (WGS) entry which is preliminary data.</text>
</comment>
<evidence type="ECO:0008006" key="5">
    <source>
        <dbReference type="Google" id="ProtNLM"/>
    </source>
</evidence>
<feature type="signal peptide" evidence="2">
    <location>
        <begin position="1"/>
        <end position="30"/>
    </location>
</feature>
<sequence length="202" mass="21004">MQGKSRRKSRVLIAAVGVAGGVAAVVTAFAPSSSAPTATVDAAARMTAHAPTAFGTGTASPFPATATPQPSAGNARPCAAEHGKYHGTVLRRFPVFGDMGAPKGERGGTLIVMRSTSCNTVWAEVKRDGKYRGTYGTTVWVATYADTPTDRWKVAENEADVSTSGVLSTKAVPALAHGRIEAEAGWAGNDFSFNTPSRSIRY</sequence>
<evidence type="ECO:0000256" key="2">
    <source>
        <dbReference type="SAM" id="SignalP"/>
    </source>
</evidence>
<evidence type="ECO:0000256" key="1">
    <source>
        <dbReference type="SAM" id="MobiDB-lite"/>
    </source>
</evidence>
<keyword evidence="2" id="KW-0732">Signal</keyword>